<keyword evidence="3" id="KW-1185">Reference proteome</keyword>
<feature type="region of interest" description="Disordered" evidence="1">
    <location>
        <begin position="1"/>
        <end position="63"/>
    </location>
</feature>
<protein>
    <submittedName>
        <fullName evidence="2">Uncharacterized protein</fullName>
    </submittedName>
</protein>
<sequence>MGRKRTPPFLLELAPEPPQNTPDPTAPTRVNSGRSSMSKPSSARSARSAASQTDQPPVYPYINRSDTCDDLSFLPRPKMIVSRDNPWVFRYKVKKNMNELSKIMASRPPPPPAPSLAE</sequence>
<feature type="compositionally biased region" description="Pro residues" evidence="1">
    <location>
        <begin position="15"/>
        <end position="25"/>
    </location>
</feature>
<gene>
    <name evidence="2" type="ORF">NP493_85g05049</name>
</gene>
<evidence type="ECO:0000256" key="1">
    <source>
        <dbReference type="SAM" id="MobiDB-lite"/>
    </source>
</evidence>
<dbReference type="AlphaFoldDB" id="A0AAD9UI68"/>
<accession>A0AAD9UI68</accession>
<proteinExistence type="predicted"/>
<reference evidence="2" key="1">
    <citation type="journal article" date="2023" name="Mol. Biol. Evol.">
        <title>Third-Generation Sequencing Reveals the Adaptive Role of the Epigenome in Three Deep-Sea Polychaetes.</title>
        <authorList>
            <person name="Perez M."/>
            <person name="Aroh O."/>
            <person name="Sun Y."/>
            <person name="Lan Y."/>
            <person name="Juniper S.K."/>
            <person name="Young C.R."/>
            <person name="Angers B."/>
            <person name="Qian P.Y."/>
        </authorList>
    </citation>
    <scope>NUCLEOTIDE SEQUENCE</scope>
    <source>
        <strain evidence="2">R07B-5</strain>
    </source>
</reference>
<dbReference type="Proteomes" id="UP001209878">
    <property type="component" value="Unassembled WGS sequence"/>
</dbReference>
<evidence type="ECO:0000313" key="2">
    <source>
        <dbReference type="EMBL" id="KAK2190255.1"/>
    </source>
</evidence>
<organism evidence="2 3">
    <name type="scientific">Ridgeia piscesae</name>
    <name type="common">Tubeworm</name>
    <dbReference type="NCBI Taxonomy" id="27915"/>
    <lineage>
        <taxon>Eukaryota</taxon>
        <taxon>Metazoa</taxon>
        <taxon>Spiralia</taxon>
        <taxon>Lophotrochozoa</taxon>
        <taxon>Annelida</taxon>
        <taxon>Polychaeta</taxon>
        <taxon>Sedentaria</taxon>
        <taxon>Canalipalpata</taxon>
        <taxon>Sabellida</taxon>
        <taxon>Siboglinidae</taxon>
        <taxon>Ridgeia</taxon>
    </lineage>
</organism>
<dbReference type="EMBL" id="JAODUO010000085">
    <property type="protein sequence ID" value="KAK2190255.1"/>
    <property type="molecule type" value="Genomic_DNA"/>
</dbReference>
<feature type="compositionally biased region" description="Low complexity" evidence="1">
    <location>
        <begin position="32"/>
        <end position="51"/>
    </location>
</feature>
<evidence type="ECO:0000313" key="3">
    <source>
        <dbReference type="Proteomes" id="UP001209878"/>
    </source>
</evidence>
<name>A0AAD9UI68_RIDPI</name>
<comment type="caution">
    <text evidence="2">The sequence shown here is derived from an EMBL/GenBank/DDBJ whole genome shotgun (WGS) entry which is preliminary data.</text>
</comment>